<dbReference type="SUPFAM" id="SSF51430">
    <property type="entry name" value="NAD(P)-linked oxidoreductase"/>
    <property type="match status" value="1"/>
</dbReference>
<dbReference type="PANTHER" id="PTHR43312:SF1">
    <property type="entry name" value="NADP-DEPENDENT OXIDOREDUCTASE DOMAIN-CONTAINING PROTEIN"/>
    <property type="match status" value="1"/>
</dbReference>
<dbReference type="InterPro" id="IPR017900">
    <property type="entry name" value="4Fe4S_Fe_S_CS"/>
</dbReference>
<dbReference type="PANTHER" id="PTHR43312">
    <property type="entry name" value="D-THREO-ALDOSE 1-DEHYDROGENASE"/>
    <property type="match status" value="1"/>
</dbReference>
<dbReference type="SUPFAM" id="SSF54862">
    <property type="entry name" value="4Fe-4S ferredoxins"/>
    <property type="match status" value="1"/>
</dbReference>
<name>A0ABS2MQC5_9FIRM</name>
<protein>
    <submittedName>
        <fullName evidence="5">Aldo/keto reductase-like oxidoreductase</fullName>
    </submittedName>
</protein>
<dbReference type="InterPro" id="IPR017896">
    <property type="entry name" value="4Fe4S_Fe-S-bd"/>
</dbReference>
<keyword evidence="3" id="KW-0411">Iron-sulfur</keyword>
<dbReference type="InterPro" id="IPR020471">
    <property type="entry name" value="AKR"/>
</dbReference>
<dbReference type="PROSITE" id="PS51379">
    <property type="entry name" value="4FE4S_FER_2"/>
    <property type="match status" value="2"/>
</dbReference>
<sequence length="317" mass="35433">MIYTQLGKTGIEVSKIAFGSLTMGPLQRNMSAEEGAFLIEYAFHEKGINFLDTAELYETYPHVALALKNIPRKAYRIASKSYAYSRETAKRSFETALEALQTDYLDLFMLHEQVDEWTFRGHYEAVDYFMEMKEKGVLKSFGISTHYISGVRAAIKFPEIDVVHPIVNKKGLGILDGGIDEMAQALMTYKARGGGVFGMKPLGGGNLLNSIDENFEFVLSRPYLDAIAFGMQSTDEIDYNVAKIMGDPIDEQLKRRLKGRNKSLQIADWCIKCGACVEKCDHKALSLTEAGIVIDHSKCVLCGYCASVCPEFCIKVY</sequence>
<dbReference type="EMBL" id="JAFBDT010000006">
    <property type="protein sequence ID" value="MBM7561582.1"/>
    <property type="molecule type" value="Genomic_DNA"/>
</dbReference>
<dbReference type="RefSeq" id="WP_204663226.1">
    <property type="nucleotide sequence ID" value="NZ_JAFBDT010000006.1"/>
</dbReference>
<feature type="domain" description="4Fe-4S ferredoxin-type" evidence="4">
    <location>
        <begin position="262"/>
        <end position="289"/>
    </location>
</feature>
<dbReference type="Pfam" id="PF12838">
    <property type="entry name" value="Fer4_7"/>
    <property type="match status" value="1"/>
</dbReference>
<gene>
    <name evidence="5" type="ORF">JOC49_001102</name>
</gene>
<dbReference type="Pfam" id="PF00248">
    <property type="entry name" value="Aldo_ket_red"/>
    <property type="match status" value="1"/>
</dbReference>
<comment type="caution">
    <text evidence="5">The sequence shown here is derived from an EMBL/GenBank/DDBJ whole genome shotgun (WGS) entry which is preliminary data.</text>
</comment>
<dbReference type="PRINTS" id="PR00069">
    <property type="entry name" value="ALDKETRDTASE"/>
</dbReference>
<dbReference type="PROSITE" id="PS00198">
    <property type="entry name" value="4FE4S_FER_1"/>
    <property type="match status" value="1"/>
</dbReference>
<evidence type="ECO:0000256" key="3">
    <source>
        <dbReference type="ARBA" id="ARBA00023014"/>
    </source>
</evidence>
<proteinExistence type="predicted"/>
<feature type="domain" description="4Fe-4S ferredoxin-type" evidence="4">
    <location>
        <begin position="290"/>
        <end position="317"/>
    </location>
</feature>
<dbReference type="CDD" id="cd19100">
    <property type="entry name" value="AKR_unchar"/>
    <property type="match status" value="1"/>
</dbReference>
<keyword evidence="2" id="KW-0408">Iron</keyword>
<dbReference type="InterPro" id="IPR053135">
    <property type="entry name" value="AKR2_Oxidoreductase"/>
</dbReference>
<evidence type="ECO:0000313" key="5">
    <source>
        <dbReference type="EMBL" id="MBM7561582.1"/>
    </source>
</evidence>
<dbReference type="InterPro" id="IPR023210">
    <property type="entry name" value="NADP_OxRdtase_dom"/>
</dbReference>
<organism evidence="5 6">
    <name type="scientific">Fusibacter tunisiensis</name>
    <dbReference type="NCBI Taxonomy" id="1008308"/>
    <lineage>
        <taxon>Bacteria</taxon>
        <taxon>Bacillati</taxon>
        <taxon>Bacillota</taxon>
        <taxon>Clostridia</taxon>
        <taxon>Eubacteriales</taxon>
        <taxon>Eubacteriales Family XII. Incertae Sedis</taxon>
        <taxon>Fusibacter</taxon>
    </lineage>
</organism>
<dbReference type="InterPro" id="IPR036812">
    <property type="entry name" value="NAD(P)_OxRdtase_dom_sf"/>
</dbReference>
<dbReference type="Gene3D" id="3.20.20.100">
    <property type="entry name" value="NADP-dependent oxidoreductase domain"/>
    <property type="match status" value="1"/>
</dbReference>
<evidence type="ECO:0000256" key="1">
    <source>
        <dbReference type="ARBA" id="ARBA00022723"/>
    </source>
</evidence>
<dbReference type="Gene3D" id="3.30.70.20">
    <property type="match status" value="1"/>
</dbReference>
<reference evidence="5 6" key="1">
    <citation type="submission" date="2021-01" db="EMBL/GenBank/DDBJ databases">
        <title>Genomic Encyclopedia of Type Strains, Phase IV (KMG-IV): sequencing the most valuable type-strain genomes for metagenomic binning, comparative biology and taxonomic classification.</title>
        <authorList>
            <person name="Goeker M."/>
        </authorList>
    </citation>
    <scope>NUCLEOTIDE SEQUENCE [LARGE SCALE GENOMIC DNA]</scope>
    <source>
        <strain evidence="5 6">DSM 24436</strain>
    </source>
</reference>
<accession>A0ABS2MQC5</accession>
<dbReference type="Proteomes" id="UP000767854">
    <property type="component" value="Unassembled WGS sequence"/>
</dbReference>
<evidence type="ECO:0000259" key="4">
    <source>
        <dbReference type="PROSITE" id="PS51379"/>
    </source>
</evidence>
<evidence type="ECO:0000256" key="2">
    <source>
        <dbReference type="ARBA" id="ARBA00023004"/>
    </source>
</evidence>
<evidence type="ECO:0000313" key="6">
    <source>
        <dbReference type="Proteomes" id="UP000767854"/>
    </source>
</evidence>
<keyword evidence="1" id="KW-0479">Metal-binding</keyword>
<keyword evidence="6" id="KW-1185">Reference proteome</keyword>